<protein>
    <submittedName>
        <fullName evidence="5">TetR/AcrR family transcriptional regulator</fullName>
    </submittedName>
</protein>
<evidence type="ECO:0000259" key="3">
    <source>
        <dbReference type="PROSITE" id="PS50977"/>
    </source>
</evidence>
<gene>
    <name evidence="5" type="ORF">DS742_20830</name>
    <name evidence="4" type="ORF">LAD12857_16850</name>
</gene>
<dbReference type="Proteomes" id="UP000260680">
    <property type="component" value="Unassembled WGS sequence"/>
</dbReference>
<reference evidence="4 7" key="2">
    <citation type="journal article" date="2024" name="Int. J. Syst. Evol. Microbiol.">
        <title>Lacrimispora brassicae sp. nov. isolated from fermented cabbage, and proposal of Clostridium indicum Gundawar et al. 2019 and Clostridium methoxybenzovorans Mechichi et al. 1999 as heterotypic synonyms of Lacrimispora amygdalina (Parshina et al. 2003) Haas and Blanchard 2020 and Lacrimispora indolis (McClung and McCoy 1957) Haas and Blanchard 2020, respectively.</title>
        <authorList>
            <person name="Kobayashi H."/>
            <person name="Tanizawa Y."/>
            <person name="Sakamoto M."/>
            <person name="Ohkuma M."/>
            <person name="Tohno M."/>
        </authorList>
    </citation>
    <scope>NUCLEOTIDE SEQUENCE [LARGE SCALE GENOMIC DNA]</scope>
    <source>
        <strain evidence="4 7">DSM 12857</strain>
    </source>
</reference>
<dbReference type="InterPro" id="IPR050624">
    <property type="entry name" value="HTH-type_Tx_Regulator"/>
</dbReference>
<dbReference type="RefSeq" id="WP_117418890.1">
    <property type="nucleotide sequence ID" value="NZ_BRPJ01000030.1"/>
</dbReference>
<feature type="domain" description="HTH tetR-type" evidence="3">
    <location>
        <begin position="11"/>
        <end position="71"/>
    </location>
</feature>
<dbReference type="InterPro" id="IPR001647">
    <property type="entry name" value="HTH_TetR"/>
</dbReference>
<evidence type="ECO:0000313" key="5">
    <source>
        <dbReference type="EMBL" id="RFZ76924.1"/>
    </source>
</evidence>
<accession>A0A3E2N7K1</accession>
<keyword evidence="1 2" id="KW-0238">DNA-binding</keyword>
<reference evidence="5 6" key="1">
    <citation type="submission" date="2018-07" db="EMBL/GenBank/DDBJ databases">
        <title>New species, Clostridium PI-S10-A1B.</title>
        <authorList>
            <person name="Krishna G."/>
            <person name="Summeta K."/>
            <person name="Shikha S."/>
            <person name="Prabhu P.B."/>
            <person name="Suresh K."/>
        </authorList>
    </citation>
    <scope>NUCLEOTIDE SEQUENCE [LARGE SCALE GENOMIC DNA]</scope>
    <source>
        <strain evidence="5 6">PI-S10-A1B</strain>
    </source>
</reference>
<dbReference type="PANTHER" id="PTHR43479:SF11">
    <property type="entry name" value="ACREF_ENVCD OPERON REPRESSOR-RELATED"/>
    <property type="match status" value="1"/>
</dbReference>
<evidence type="ECO:0000313" key="4">
    <source>
        <dbReference type="EMBL" id="GLB29762.1"/>
    </source>
</evidence>
<evidence type="ECO:0000313" key="7">
    <source>
        <dbReference type="Proteomes" id="UP001419084"/>
    </source>
</evidence>
<dbReference type="PRINTS" id="PR00455">
    <property type="entry name" value="HTHTETR"/>
</dbReference>
<dbReference type="AlphaFoldDB" id="A0A3E2N7K1"/>
<keyword evidence="7" id="KW-1185">Reference proteome</keyword>
<dbReference type="GO" id="GO:0003677">
    <property type="term" value="F:DNA binding"/>
    <property type="evidence" value="ECO:0007669"/>
    <property type="project" value="UniProtKB-UniRule"/>
</dbReference>
<feature type="DNA-binding region" description="H-T-H motif" evidence="2">
    <location>
        <begin position="34"/>
        <end position="53"/>
    </location>
</feature>
<dbReference type="OrthoDB" id="9812484at2"/>
<dbReference type="InterPro" id="IPR009057">
    <property type="entry name" value="Homeodomain-like_sf"/>
</dbReference>
<dbReference type="Proteomes" id="UP001419084">
    <property type="component" value="Unassembled WGS sequence"/>
</dbReference>
<evidence type="ECO:0000313" key="6">
    <source>
        <dbReference type="Proteomes" id="UP000260680"/>
    </source>
</evidence>
<evidence type="ECO:0000256" key="1">
    <source>
        <dbReference type="ARBA" id="ARBA00023125"/>
    </source>
</evidence>
<dbReference type="SUPFAM" id="SSF46689">
    <property type="entry name" value="Homeodomain-like"/>
    <property type="match status" value="1"/>
</dbReference>
<dbReference type="Gene3D" id="1.10.357.10">
    <property type="entry name" value="Tetracycline Repressor, domain 2"/>
    <property type="match status" value="1"/>
</dbReference>
<dbReference type="EMBL" id="BRPJ01000030">
    <property type="protein sequence ID" value="GLB29762.1"/>
    <property type="molecule type" value="Genomic_DNA"/>
</dbReference>
<dbReference type="PROSITE" id="PS50977">
    <property type="entry name" value="HTH_TETR_2"/>
    <property type="match status" value="1"/>
</dbReference>
<organism evidence="5 6">
    <name type="scientific">Lacrimispora amygdalina</name>
    <dbReference type="NCBI Taxonomy" id="253257"/>
    <lineage>
        <taxon>Bacteria</taxon>
        <taxon>Bacillati</taxon>
        <taxon>Bacillota</taxon>
        <taxon>Clostridia</taxon>
        <taxon>Lachnospirales</taxon>
        <taxon>Lachnospiraceae</taxon>
        <taxon>Lacrimispora</taxon>
    </lineage>
</organism>
<dbReference type="PANTHER" id="PTHR43479">
    <property type="entry name" value="ACREF/ENVCD OPERON REPRESSOR-RELATED"/>
    <property type="match status" value="1"/>
</dbReference>
<sequence length="191" mass="21877">MGRPYSDEEREELKNKVKEIASLLFMEEGFKNCKIQEITKKAGISMGGFYTFYKDKEALYEEILRDEKNRIRQKILTIIDEENQTPQGFFSDLANVFLEKTSTNKFYASEYGGLLESLVWNNDASASQDNLDFIRKLKNIWAGKGFSLSASDEEIASAVAALAALCMQKEMIGDGFSFWYEKIQKLILELI</sequence>
<proteinExistence type="predicted"/>
<comment type="caution">
    <text evidence="5">The sequence shown here is derived from an EMBL/GenBank/DDBJ whole genome shotgun (WGS) entry which is preliminary data.</text>
</comment>
<name>A0A3E2N7K1_9FIRM</name>
<evidence type="ECO:0000256" key="2">
    <source>
        <dbReference type="PROSITE-ProRule" id="PRU00335"/>
    </source>
</evidence>
<dbReference type="EMBL" id="QOHO01000071">
    <property type="protein sequence ID" value="RFZ76924.1"/>
    <property type="molecule type" value="Genomic_DNA"/>
</dbReference>
<dbReference type="Pfam" id="PF00440">
    <property type="entry name" value="TetR_N"/>
    <property type="match status" value="1"/>
</dbReference>